<evidence type="ECO:0000256" key="1">
    <source>
        <dbReference type="SAM" id="MobiDB-lite"/>
    </source>
</evidence>
<gene>
    <name evidence="2" type="ORF">GCM10009533_04100</name>
</gene>
<feature type="region of interest" description="Disordered" evidence="1">
    <location>
        <begin position="28"/>
        <end position="80"/>
    </location>
</feature>
<protein>
    <submittedName>
        <fullName evidence="2">Uncharacterized protein</fullName>
    </submittedName>
</protein>
<sequence length="80" mass="9114">MHNGIGTPHRSRNRVLIEQVPVVQLHLPEVRRRRPPHQRPHLMPGTQQLPNHRPPDVPRGSRDNNTHTPMQAGLRVGGRA</sequence>
<reference evidence="2 3" key="1">
    <citation type="journal article" date="2019" name="Int. J. Syst. Evol. Microbiol.">
        <title>The Global Catalogue of Microorganisms (GCM) 10K type strain sequencing project: providing services to taxonomists for standard genome sequencing and annotation.</title>
        <authorList>
            <consortium name="The Broad Institute Genomics Platform"/>
            <consortium name="The Broad Institute Genome Sequencing Center for Infectious Disease"/>
            <person name="Wu L."/>
            <person name="Ma J."/>
        </authorList>
    </citation>
    <scope>NUCLEOTIDE SEQUENCE [LARGE SCALE GENOMIC DNA]</scope>
    <source>
        <strain evidence="2 3">JCM 10303</strain>
    </source>
</reference>
<feature type="compositionally biased region" description="Basic residues" evidence="1">
    <location>
        <begin position="31"/>
        <end position="40"/>
    </location>
</feature>
<name>A0ABN1BZ32_SACER</name>
<dbReference type="EMBL" id="BAAAGS010000002">
    <property type="protein sequence ID" value="GAA0508488.1"/>
    <property type="molecule type" value="Genomic_DNA"/>
</dbReference>
<feature type="compositionally biased region" description="Basic and acidic residues" evidence="1">
    <location>
        <begin position="53"/>
        <end position="65"/>
    </location>
</feature>
<proteinExistence type="predicted"/>
<evidence type="ECO:0000313" key="2">
    <source>
        <dbReference type="EMBL" id="GAA0508488.1"/>
    </source>
</evidence>
<keyword evidence="3" id="KW-1185">Reference proteome</keyword>
<comment type="caution">
    <text evidence="2">The sequence shown here is derived from an EMBL/GenBank/DDBJ whole genome shotgun (WGS) entry which is preliminary data.</text>
</comment>
<accession>A0ABN1BZ32</accession>
<evidence type="ECO:0000313" key="3">
    <source>
        <dbReference type="Proteomes" id="UP001500729"/>
    </source>
</evidence>
<dbReference type="Proteomes" id="UP001500729">
    <property type="component" value="Unassembled WGS sequence"/>
</dbReference>
<organism evidence="2 3">
    <name type="scientific">Saccharopolyspora erythraea</name>
    <name type="common">Streptomyces erythraeus</name>
    <dbReference type="NCBI Taxonomy" id="1836"/>
    <lineage>
        <taxon>Bacteria</taxon>
        <taxon>Bacillati</taxon>
        <taxon>Actinomycetota</taxon>
        <taxon>Actinomycetes</taxon>
        <taxon>Pseudonocardiales</taxon>
        <taxon>Pseudonocardiaceae</taxon>
        <taxon>Saccharopolyspora</taxon>
    </lineage>
</organism>